<protein>
    <submittedName>
        <fullName evidence="10">TonB-dependent receptor</fullName>
    </submittedName>
</protein>
<dbReference type="InterPro" id="IPR000531">
    <property type="entry name" value="Beta-barrel_TonB"/>
</dbReference>
<keyword evidence="3 8" id="KW-1134">Transmembrane beta strand</keyword>
<keyword evidence="2 8" id="KW-0813">Transport</keyword>
<keyword evidence="5" id="KW-0798">TonB box</keyword>
<evidence type="ECO:0000313" key="10">
    <source>
        <dbReference type="EMBL" id="ACB94023.1"/>
    </source>
</evidence>
<evidence type="ECO:0000256" key="8">
    <source>
        <dbReference type="PROSITE-ProRule" id="PRU01360"/>
    </source>
</evidence>
<evidence type="ECO:0000256" key="5">
    <source>
        <dbReference type="ARBA" id="ARBA00023077"/>
    </source>
</evidence>
<dbReference type="EMBL" id="CP001016">
    <property type="protein sequence ID" value="ACB94023.1"/>
    <property type="molecule type" value="Genomic_DNA"/>
</dbReference>
<reference evidence="10 11" key="2">
    <citation type="journal article" date="2010" name="J. Bacteriol.">
        <title>Complete genome sequence of Beijerinckia indica subsp. indica.</title>
        <authorList>
            <person name="Tamas I."/>
            <person name="Dedysh S.N."/>
            <person name="Liesack W."/>
            <person name="Stott M.B."/>
            <person name="Alam M."/>
            <person name="Murrell J.C."/>
            <person name="Dunfield P.F."/>
        </authorList>
    </citation>
    <scope>NUCLEOTIDE SEQUENCE [LARGE SCALE GENOMIC DNA]</scope>
    <source>
        <strain evidence="11">ATCC 9039 / DSM 1715 / NCIMB 8712</strain>
    </source>
</reference>
<keyword evidence="11" id="KW-1185">Reference proteome</keyword>
<comment type="subcellular location">
    <subcellularLocation>
        <location evidence="1 8">Cell outer membrane</location>
        <topology evidence="1 8">Multi-pass membrane protein</topology>
    </subcellularLocation>
</comment>
<dbReference type="InterPro" id="IPR039426">
    <property type="entry name" value="TonB-dep_rcpt-like"/>
</dbReference>
<dbReference type="PROSITE" id="PS52016">
    <property type="entry name" value="TONB_DEPENDENT_REC_3"/>
    <property type="match status" value="1"/>
</dbReference>
<dbReference type="HOGENOM" id="CLU_021461_0_0_5"/>
<dbReference type="AlphaFoldDB" id="B2IDC1"/>
<keyword evidence="6 8" id="KW-0472">Membrane</keyword>
<keyword evidence="7 8" id="KW-0998">Cell outer membrane</keyword>
<proteinExistence type="inferred from homology"/>
<reference evidence="11" key="1">
    <citation type="submission" date="2008-03" db="EMBL/GenBank/DDBJ databases">
        <title>Complete sequence of chromosome of Beijerinckia indica subsp. indica ATCC 9039.</title>
        <authorList>
            <consortium name="US DOE Joint Genome Institute"/>
            <person name="Copeland A."/>
            <person name="Lucas S."/>
            <person name="Lapidus A."/>
            <person name="Glavina del Rio T."/>
            <person name="Dalin E."/>
            <person name="Tice H."/>
            <person name="Bruce D."/>
            <person name="Goodwin L."/>
            <person name="Pitluck S."/>
            <person name="LaButti K."/>
            <person name="Schmutz J."/>
            <person name="Larimer F."/>
            <person name="Land M."/>
            <person name="Hauser L."/>
            <person name="Kyrpides N."/>
            <person name="Mikhailova N."/>
            <person name="Dunfield P.F."/>
            <person name="Dedysh S.N."/>
            <person name="Liesack W."/>
            <person name="Saw J.H."/>
            <person name="Alam M."/>
            <person name="Chen Y."/>
            <person name="Murrell J.C."/>
            <person name="Richardson P."/>
        </authorList>
    </citation>
    <scope>NUCLEOTIDE SEQUENCE [LARGE SCALE GENOMIC DNA]</scope>
    <source>
        <strain evidence="11">ATCC 9039 / DSM 1715 / NCIMB 8712</strain>
    </source>
</reference>
<name>B2IDC1_BEII9</name>
<evidence type="ECO:0000256" key="6">
    <source>
        <dbReference type="ARBA" id="ARBA00023136"/>
    </source>
</evidence>
<evidence type="ECO:0000256" key="2">
    <source>
        <dbReference type="ARBA" id="ARBA00022448"/>
    </source>
</evidence>
<evidence type="ECO:0000256" key="4">
    <source>
        <dbReference type="ARBA" id="ARBA00022692"/>
    </source>
</evidence>
<keyword evidence="4 8" id="KW-0812">Transmembrane</keyword>
<dbReference type="KEGG" id="bid:Bind_0369"/>
<evidence type="ECO:0000256" key="3">
    <source>
        <dbReference type="ARBA" id="ARBA00022452"/>
    </source>
</evidence>
<dbReference type="Proteomes" id="UP000001695">
    <property type="component" value="Chromosome"/>
</dbReference>
<evidence type="ECO:0000259" key="9">
    <source>
        <dbReference type="Pfam" id="PF00593"/>
    </source>
</evidence>
<keyword evidence="10" id="KW-0675">Receptor</keyword>
<comment type="similarity">
    <text evidence="8">Belongs to the TonB-dependent receptor family.</text>
</comment>
<dbReference type="Gene3D" id="2.40.170.20">
    <property type="entry name" value="TonB-dependent receptor, beta-barrel domain"/>
    <property type="match status" value="1"/>
</dbReference>
<dbReference type="STRING" id="395963.Bind_0369"/>
<dbReference type="eggNOG" id="COG4771">
    <property type="taxonomic scope" value="Bacteria"/>
</dbReference>
<sequence length="782" mass="85645">MAFHGGEIGLKQRGFLIHWSHLSVITLPCLAMEAHAQTAIVDNGLELPVVHVQAASNRPVLAGTIPDTPETAYEVSNKAINILSPGGSANAFRAVSILPSVYAPAIDPYGLANIPGSNKGIRIRGEASSHGNSISTVEGIPLGGVNPGPGFQWLFPTENVDSMQVYQGPIAPDKGSFFTTAGAINTQLRWGEDKPGAEITQGFGSFNFFRTFARVDSGALFNGTTHAFASGSWTDAENWRGPGKAANGNTTASFGLSTKITDQFDARLYFSYANMQQNTYRPLNYMQTQNLGLYRFYDYSANPNAGIAYFNNNRQSFEDWVILSELTYHFNENTQLTVKPYYFSEKGAYYDGMANGMVRNWLLDHDSYGLTSEISTRLLETDMKLGYWWTTMQLPGPPNAWKMYMPNAYGGLNFNMWSILAQATTRNEFQSAYAMMDKKIGPLHLQAGARYMWENIPGINAFNTMGVSDTSYNAAIGMAPGINGMRSVSSHVFGAFLPYMAASYDLTPNLQANMSVGANYGAPSFDIFPAYQQNAATFQAKGISADQLWSTLKAETSTNIDVGLRWTYESPDIGTALLEPRFYYAKYANKGVSFDPGIGVAYSQNVADTHAIGGQLMAHWLPRPELDLFASVGYTRNVFDANLPTLPGASAATIMAAAVKGTQFPDVPNWTMAAGLNWSTRDPWLGDGQLTISPIINYISDRWGDTTRTQHLSGYATVDLNIGYDYQTPIGLFNASLTVTNLFDTSYIGYLNTSYYQQAMGTNAYYYPGAPRAFLGRLALKI</sequence>
<evidence type="ECO:0000313" key="11">
    <source>
        <dbReference type="Proteomes" id="UP000001695"/>
    </source>
</evidence>
<dbReference type="InterPro" id="IPR036942">
    <property type="entry name" value="Beta-barrel_TonB_sf"/>
</dbReference>
<feature type="domain" description="TonB-dependent receptor-like beta-barrel" evidence="9">
    <location>
        <begin position="269"/>
        <end position="742"/>
    </location>
</feature>
<dbReference type="Pfam" id="PF00593">
    <property type="entry name" value="TonB_dep_Rec_b-barrel"/>
    <property type="match status" value="1"/>
</dbReference>
<gene>
    <name evidence="10" type="ordered locus">Bind_0369</name>
</gene>
<accession>B2IDC1</accession>
<dbReference type="SUPFAM" id="SSF56935">
    <property type="entry name" value="Porins"/>
    <property type="match status" value="1"/>
</dbReference>
<evidence type="ECO:0000256" key="7">
    <source>
        <dbReference type="ARBA" id="ARBA00023237"/>
    </source>
</evidence>
<organism evidence="10 11">
    <name type="scientific">Beijerinckia indica subsp. indica (strain ATCC 9039 / DSM 1715 / NCIMB 8712)</name>
    <dbReference type="NCBI Taxonomy" id="395963"/>
    <lineage>
        <taxon>Bacteria</taxon>
        <taxon>Pseudomonadati</taxon>
        <taxon>Pseudomonadota</taxon>
        <taxon>Alphaproteobacteria</taxon>
        <taxon>Hyphomicrobiales</taxon>
        <taxon>Beijerinckiaceae</taxon>
        <taxon>Beijerinckia</taxon>
    </lineage>
</organism>
<evidence type="ECO:0000256" key="1">
    <source>
        <dbReference type="ARBA" id="ARBA00004571"/>
    </source>
</evidence>
<dbReference type="GO" id="GO:0009279">
    <property type="term" value="C:cell outer membrane"/>
    <property type="evidence" value="ECO:0007669"/>
    <property type="project" value="UniProtKB-SubCell"/>
</dbReference>